<evidence type="ECO:0000256" key="9">
    <source>
        <dbReference type="SAM" id="SignalP"/>
    </source>
</evidence>
<comment type="subcellular location">
    <subcellularLocation>
        <location evidence="1">Membrane</location>
        <topology evidence="1">Multi-pass membrane protein</topology>
    </subcellularLocation>
</comment>
<keyword evidence="11" id="KW-1185">Reference proteome</keyword>
<organism evidence="10 11">
    <name type="scientific">Sinocyclocheilus grahami</name>
    <name type="common">Dianchi golden-line fish</name>
    <name type="synonym">Barbus grahami</name>
    <dbReference type="NCBI Taxonomy" id="75366"/>
    <lineage>
        <taxon>Eukaryota</taxon>
        <taxon>Metazoa</taxon>
        <taxon>Chordata</taxon>
        <taxon>Craniata</taxon>
        <taxon>Vertebrata</taxon>
        <taxon>Euteleostomi</taxon>
        <taxon>Actinopterygii</taxon>
        <taxon>Neopterygii</taxon>
        <taxon>Teleostei</taxon>
        <taxon>Ostariophysi</taxon>
        <taxon>Cypriniformes</taxon>
        <taxon>Cyprinidae</taxon>
        <taxon>Cyprininae</taxon>
        <taxon>Sinocyclocheilus</taxon>
    </lineage>
</organism>
<feature type="chain" id="PRO_5025562090" description="Chloride channel CLIC-like protein 1" evidence="9">
    <location>
        <begin position="27"/>
        <end position="607"/>
    </location>
</feature>
<keyword evidence="6 8" id="KW-0472">Membrane</keyword>
<evidence type="ECO:0000313" key="11">
    <source>
        <dbReference type="Proteomes" id="UP000472262"/>
    </source>
</evidence>
<gene>
    <name evidence="10" type="primary">LOC107560679</name>
</gene>
<dbReference type="Pfam" id="PF05934">
    <property type="entry name" value="MCLC"/>
    <property type="match status" value="1"/>
</dbReference>
<dbReference type="GO" id="GO:0016020">
    <property type="term" value="C:membrane"/>
    <property type="evidence" value="ECO:0007669"/>
    <property type="project" value="UniProtKB-SubCell"/>
</dbReference>
<dbReference type="PANTHER" id="PTHR34093:SF1">
    <property type="entry name" value="CHLORIDE CHANNEL CLIC-LIKE PROTEIN 1"/>
    <property type="match status" value="1"/>
</dbReference>
<evidence type="ECO:0000256" key="2">
    <source>
        <dbReference type="ARBA" id="ARBA00005944"/>
    </source>
</evidence>
<dbReference type="Proteomes" id="UP000472262">
    <property type="component" value="Unassembled WGS sequence"/>
</dbReference>
<dbReference type="Ensembl" id="ENSSGRT00000078689.1">
    <property type="protein sequence ID" value="ENSSGRP00000073912.1"/>
    <property type="gene ID" value="ENSSGRG00000037560.1"/>
</dbReference>
<dbReference type="GO" id="GO:0005783">
    <property type="term" value="C:endoplasmic reticulum"/>
    <property type="evidence" value="ECO:0007669"/>
    <property type="project" value="TreeGrafter"/>
</dbReference>
<comment type="similarity">
    <text evidence="2">Belongs to the chloride channel MCLC family.</text>
</comment>
<evidence type="ECO:0000256" key="5">
    <source>
        <dbReference type="ARBA" id="ARBA00022989"/>
    </source>
</evidence>
<dbReference type="PANTHER" id="PTHR34093">
    <property type="entry name" value="CHLORIDE CHANNEL CLIC-LIKE PROTEIN 1"/>
    <property type="match status" value="1"/>
</dbReference>
<feature type="region of interest" description="Disordered" evidence="7">
    <location>
        <begin position="391"/>
        <end position="427"/>
    </location>
</feature>
<dbReference type="InParanoid" id="A0A672QDM0"/>
<protein>
    <recommendedName>
        <fullName evidence="3">Chloride channel CLIC-like protein 1</fullName>
    </recommendedName>
</protein>
<keyword evidence="9" id="KW-0732">Signal</keyword>
<feature type="signal peptide" evidence="9">
    <location>
        <begin position="1"/>
        <end position="26"/>
    </location>
</feature>
<dbReference type="InterPro" id="IPR009231">
    <property type="entry name" value="Chloride_chnl_CLIC-like"/>
</dbReference>
<reference evidence="10" key="1">
    <citation type="submission" date="2025-08" db="UniProtKB">
        <authorList>
            <consortium name="Ensembl"/>
        </authorList>
    </citation>
    <scope>IDENTIFICATION</scope>
</reference>
<feature type="transmembrane region" description="Helical" evidence="8">
    <location>
        <begin position="355"/>
        <end position="374"/>
    </location>
</feature>
<dbReference type="GO" id="GO:0005254">
    <property type="term" value="F:chloride channel activity"/>
    <property type="evidence" value="ECO:0007669"/>
    <property type="project" value="TreeGrafter"/>
</dbReference>
<evidence type="ECO:0000256" key="8">
    <source>
        <dbReference type="SAM" id="Phobius"/>
    </source>
</evidence>
<feature type="compositionally biased region" description="Basic and acidic residues" evidence="7">
    <location>
        <begin position="506"/>
        <end position="544"/>
    </location>
</feature>
<dbReference type="AlphaFoldDB" id="A0A672QDM0"/>
<feature type="compositionally biased region" description="Basic and acidic residues" evidence="7">
    <location>
        <begin position="458"/>
        <end position="469"/>
    </location>
</feature>
<sequence length="607" mass="69118">MKVPSCSSFGFWSLLVFCSLFVFANANIHQEDEDDAWIDPYDMLNYDPTTKRMRKPTESASYPNVPTKRREFSSDSCEVQQCPDVFDCTIKLWVLQKEFDEQKKKATTTSINPVCLPVFKRFLSRLLKETSKLGLPDDGQTSMHYDAEVKLSKQSLVEIQKLLNEENDWTTGAMDEALSQILLRFKLHEAWKWHFEYTFYVDADTALKVSLIVLIVVAIISTELWSVVCWFVQFRRMFAVCFFISLIWNWFHLYMVSFAEHKKNIVEVESFNGKCTGLKQLDWKDSLSEWYRRTWTLQDDPCKKYYEVLVVNPILLVPPTKAITVTITSFITDPLKQIGQGISEFLRALLKDLPVTLQLPVLLIIALAIIMFMYGSAQAAIHQAVNFPRLGGRRDPPPPAVGQRQAPQLEEHEEAWEGGDAPQPLQVHQDNRNRVNQAGNQAGDQGIRAGDALAPQNRQEDRSMEHRQEFSGIPRGTQRVETVRATGNMSSDDETDFQQWTEEVDPGTKENAETEVKAEEKEKTASTVDKKEQKDTRSADRSEPETNVPLAQTVGANQGNEHFMCTKRKLAAQNNLKLQVTVCKLNIGLSADLAVEEVYSSVKTAIK</sequence>
<evidence type="ECO:0000256" key="3">
    <source>
        <dbReference type="ARBA" id="ARBA00015571"/>
    </source>
</evidence>
<dbReference type="FunCoup" id="A0A672QDM0">
    <property type="interactions" value="1488"/>
</dbReference>
<evidence type="ECO:0000256" key="7">
    <source>
        <dbReference type="SAM" id="MobiDB-lite"/>
    </source>
</evidence>
<evidence type="ECO:0000256" key="6">
    <source>
        <dbReference type="ARBA" id="ARBA00023136"/>
    </source>
</evidence>
<reference evidence="10" key="2">
    <citation type="submission" date="2025-09" db="UniProtKB">
        <authorList>
            <consortium name="Ensembl"/>
        </authorList>
    </citation>
    <scope>IDENTIFICATION</scope>
</reference>
<feature type="region of interest" description="Disordered" evidence="7">
    <location>
        <begin position="456"/>
        <end position="548"/>
    </location>
</feature>
<dbReference type="OMA" id="VQDDEWI"/>
<feature type="transmembrane region" description="Helical" evidence="8">
    <location>
        <begin position="209"/>
        <end position="231"/>
    </location>
</feature>
<keyword evidence="5 8" id="KW-1133">Transmembrane helix</keyword>
<evidence type="ECO:0000313" key="10">
    <source>
        <dbReference type="Ensembl" id="ENSSGRP00000073912.1"/>
    </source>
</evidence>
<name>A0A672QDM0_SINGR</name>
<feature type="transmembrane region" description="Helical" evidence="8">
    <location>
        <begin position="238"/>
        <end position="256"/>
    </location>
</feature>
<evidence type="ECO:0000256" key="4">
    <source>
        <dbReference type="ARBA" id="ARBA00022692"/>
    </source>
</evidence>
<evidence type="ECO:0000256" key="1">
    <source>
        <dbReference type="ARBA" id="ARBA00004141"/>
    </source>
</evidence>
<accession>A0A672QDM0</accession>
<keyword evidence="4 8" id="KW-0812">Transmembrane</keyword>
<proteinExistence type="inferred from homology"/>